<dbReference type="SUPFAM" id="SSF55729">
    <property type="entry name" value="Acyl-CoA N-acyltransferases (Nat)"/>
    <property type="match status" value="1"/>
</dbReference>
<evidence type="ECO:0000313" key="2">
    <source>
        <dbReference type="EMBL" id="MFF3343323.1"/>
    </source>
</evidence>
<dbReference type="RefSeq" id="WP_387899005.1">
    <property type="nucleotide sequence ID" value="NZ_JBIAPK010000014.1"/>
</dbReference>
<organism evidence="2 3">
    <name type="scientific">Streptomyces flavidovirens</name>
    <dbReference type="NCBI Taxonomy" id="67298"/>
    <lineage>
        <taxon>Bacteria</taxon>
        <taxon>Bacillati</taxon>
        <taxon>Actinomycetota</taxon>
        <taxon>Actinomycetes</taxon>
        <taxon>Kitasatosporales</taxon>
        <taxon>Streptomycetaceae</taxon>
        <taxon>Streptomyces</taxon>
    </lineage>
</organism>
<dbReference type="InterPro" id="IPR016181">
    <property type="entry name" value="Acyl_CoA_acyltransferase"/>
</dbReference>
<dbReference type="Pfam" id="PF18014">
    <property type="entry name" value="Acetyltransf_18"/>
    <property type="match status" value="1"/>
</dbReference>
<dbReference type="Proteomes" id="UP001601976">
    <property type="component" value="Unassembled WGS sequence"/>
</dbReference>
<evidence type="ECO:0000259" key="1">
    <source>
        <dbReference type="PROSITE" id="PS51186"/>
    </source>
</evidence>
<dbReference type="InterPro" id="IPR041496">
    <property type="entry name" value="YitH/HolE_GNAT"/>
</dbReference>
<keyword evidence="2" id="KW-0808">Transferase</keyword>
<dbReference type="EMBL" id="JBIAPK010000014">
    <property type="protein sequence ID" value="MFF3343323.1"/>
    <property type="molecule type" value="Genomic_DNA"/>
</dbReference>
<dbReference type="CDD" id="cd04301">
    <property type="entry name" value="NAT_SF"/>
    <property type="match status" value="1"/>
</dbReference>
<accession>A0ABW6RR42</accession>
<dbReference type="Gene3D" id="3.40.630.90">
    <property type="match status" value="1"/>
</dbReference>
<gene>
    <name evidence="2" type="ORF">ACFYWW_32285</name>
</gene>
<keyword evidence="2" id="KW-0012">Acyltransferase</keyword>
<keyword evidence="3" id="KW-1185">Reference proteome</keyword>
<dbReference type="EC" id="2.3.1.-" evidence="2"/>
<feature type="domain" description="N-acetyltransferase" evidence="1">
    <location>
        <begin position="4"/>
        <end position="149"/>
    </location>
</feature>
<sequence>MAAFEIGVASADDIALLGDWAGAEGWNPGLGDGCAFFATDPHGFLVGRLDGEPAACVSVVRYGPDFGFLGLYITRPPLRGQGYGIQLWRAGMARLDGRNVGLDGVVEQQDNYRKSGFRSAWNNIRYEGIPTGDAPAPAGVALVDARTLPFPQLAAYDRRFFPAARDHFLASWIAAPQRTALAAVRDGELRGFAVLRACRAASRIGPLYAESPEVAAALVSALGATTPGEPVAIDVPDIHPEAGRLVEQLGLTPTFETARMYTGPVPRIDHSGLFGITSLELG</sequence>
<dbReference type="GO" id="GO:0016746">
    <property type="term" value="F:acyltransferase activity"/>
    <property type="evidence" value="ECO:0007669"/>
    <property type="project" value="UniProtKB-KW"/>
</dbReference>
<evidence type="ECO:0000313" key="3">
    <source>
        <dbReference type="Proteomes" id="UP001601976"/>
    </source>
</evidence>
<name>A0ABW6RR42_9ACTN</name>
<dbReference type="InterPro" id="IPR000182">
    <property type="entry name" value="GNAT_dom"/>
</dbReference>
<reference evidence="2 3" key="1">
    <citation type="submission" date="2024-10" db="EMBL/GenBank/DDBJ databases">
        <title>The Natural Products Discovery Center: Release of the First 8490 Sequenced Strains for Exploring Actinobacteria Biosynthetic Diversity.</title>
        <authorList>
            <person name="Kalkreuter E."/>
            <person name="Kautsar S.A."/>
            <person name="Yang D."/>
            <person name="Bader C.D."/>
            <person name="Teijaro C.N."/>
            <person name="Fluegel L."/>
            <person name="Davis C.M."/>
            <person name="Simpson J.R."/>
            <person name="Lauterbach L."/>
            <person name="Steele A.D."/>
            <person name="Gui C."/>
            <person name="Meng S."/>
            <person name="Li G."/>
            <person name="Viehrig K."/>
            <person name="Ye F."/>
            <person name="Su P."/>
            <person name="Kiefer A.F."/>
            <person name="Nichols A."/>
            <person name="Cepeda A.J."/>
            <person name="Yan W."/>
            <person name="Fan B."/>
            <person name="Jiang Y."/>
            <person name="Adhikari A."/>
            <person name="Zheng C.-J."/>
            <person name="Schuster L."/>
            <person name="Cowan T.M."/>
            <person name="Smanski M.J."/>
            <person name="Chevrette M.G."/>
            <person name="De Carvalho L.P.S."/>
            <person name="Shen B."/>
        </authorList>
    </citation>
    <scope>NUCLEOTIDE SEQUENCE [LARGE SCALE GENOMIC DNA]</scope>
    <source>
        <strain evidence="2 3">NPDC003029</strain>
    </source>
</reference>
<dbReference type="PROSITE" id="PS51186">
    <property type="entry name" value="GNAT"/>
    <property type="match status" value="1"/>
</dbReference>
<dbReference type="PANTHER" id="PTHR47237:SF1">
    <property type="entry name" value="SLL0310 PROTEIN"/>
    <property type="match status" value="1"/>
</dbReference>
<dbReference type="Pfam" id="PF00583">
    <property type="entry name" value="Acetyltransf_1"/>
    <property type="match status" value="1"/>
</dbReference>
<dbReference type="Gene3D" id="3.40.630.30">
    <property type="match status" value="1"/>
</dbReference>
<comment type="caution">
    <text evidence="2">The sequence shown here is derived from an EMBL/GenBank/DDBJ whole genome shotgun (WGS) entry which is preliminary data.</text>
</comment>
<dbReference type="InterPro" id="IPR052729">
    <property type="entry name" value="Acyl/Acetyltrans_Enzymes"/>
</dbReference>
<proteinExistence type="predicted"/>
<dbReference type="PANTHER" id="PTHR47237">
    <property type="entry name" value="SLL0310 PROTEIN"/>
    <property type="match status" value="1"/>
</dbReference>
<protein>
    <submittedName>
        <fullName evidence="2">GNAT family N-acetyltransferase</fullName>
        <ecNumber evidence="2">2.3.1.-</ecNumber>
    </submittedName>
</protein>